<name>A0ABY9XMS9_9GAMM</name>
<dbReference type="RefSeq" id="WP_189758929.1">
    <property type="nucleotide sequence ID" value="NZ_CAWPOC010000208.1"/>
</dbReference>
<gene>
    <name evidence="1" type="ORF">QL112_009665</name>
</gene>
<evidence type="ECO:0008006" key="3">
    <source>
        <dbReference type="Google" id="ProtNLM"/>
    </source>
</evidence>
<reference evidence="1 2" key="1">
    <citation type="journal article" date="2023" name="Access Microbiol">
        <title>The genome of a steinernematid-associated Pseudomonas piscis bacterium encodes the biosynthesis of insect toxins.</title>
        <authorList>
            <person name="Awori R.M."/>
            <person name="Hendre P."/>
            <person name="Amugune N.O."/>
        </authorList>
    </citation>
    <scope>NUCLEOTIDE SEQUENCE [LARGE SCALE GENOMIC DNA]</scope>
    <source>
        <strain evidence="1 2">97</strain>
    </source>
</reference>
<proteinExistence type="predicted"/>
<evidence type="ECO:0000313" key="1">
    <source>
        <dbReference type="EMBL" id="WNH03905.1"/>
    </source>
</evidence>
<evidence type="ECO:0000313" key="2">
    <source>
        <dbReference type="Proteomes" id="UP001300348"/>
    </source>
</evidence>
<accession>A0ABY9XMS9</accession>
<organism evidence="1 2">
    <name type="scientific">Xenorhabdus griffiniae</name>
    <dbReference type="NCBI Taxonomy" id="351672"/>
    <lineage>
        <taxon>Bacteria</taxon>
        <taxon>Pseudomonadati</taxon>
        <taxon>Pseudomonadota</taxon>
        <taxon>Gammaproteobacteria</taxon>
        <taxon>Enterobacterales</taxon>
        <taxon>Morganellaceae</taxon>
        <taxon>Xenorhabdus</taxon>
    </lineage>
</organism>
<dbReference type="Proteomes" id="UP001300348">
    <property type="component" value="Chromosome"/>
</dbReference>
<protein>
    <recommendedName>
        <fullName evidence="3">Adhesin</fullName>
    </recommendedName>
</protein>
<dbReference type="EMBL" id="CP133647">
    <property type="protein sequence ID" value="WNH03905.1"/>
    <property type="molecule type" value="Genomic_DNA"/>
</dbReference>
<sequence>MGAAASALKGDDPFSIGTSAVSSGVGSALGYGSGKIISNGWNQYGLWKSGGWDPKYNPKLQGGAIKGEFGLSKDMKPHPLPGVVGNMGAAFTTEITNSLIQSEIKEAQGNVNKISGTVGNMESTGTTGVTNTSIQEGIKHVKEEDSE</sequence>
<keyword evidence="2" id="KW-1185">Reference proteome</keyword>
<dbReference type="GeneID" id="88855824"/>